<reference evidence="3 4" key="1">
    <citation type="submission" date="2018-01" db="EMBL/GenBank/DDBJ databases">
        <title>A novel member of the phylum Bacteroidetes isolated from glacier ice.</title>
        <authorList>
            <person name="Liu Q."/>
            <person name="Xin Y.-H."/>
        </authorList>
    </citation>
    <scope>NUCLEOTIDE SEQUENCE [LARGE SCALE GENOMIC DNA]</scope>
    <source>
        <strain evidence="3 4">RB1R16</strain>
    </source>
</reference>
<dbReference type="RefSeq" id="WP_105037438.1">
    <property type="nucleotide sequence ID" value="NZ_PPSL01000001.1"/>
</dbReference>
<dbReference type="OrthoDB" id="1121174at2"/>
<feature type="modified residue" description="4-aspartylphosphate" evidence="1">
    <location>
        <position position="64"/>
    </location>
</feature>
<dbReference type="AlphaFoldDB" id="A0A2S7T167"/>
<keyword evidence="1" id="KW-0597">Phosphoprotein</keyword>
<evidence type="ECO:0000259" key="2">
    <source>
        <dbReference type="PROSITE" id="PS50110"/>
    </source>
</evidence>
<dbReference type="SMART" id="SM00448">
    <property type="entry name" value="REC"/>
    <property type="match status" value="1"/>
</dbReference>
<dbReference type="GO" id="GO:0000160">
    <property type="term" value="P:phosphorelay signal transduction system"/>
    <property type="evidence" value="ECO:0007669"/>
    <property type="project" value="InterPro"/>
</dbReference>
<accession>A0A2S7T167</accession>
<gene>
    <name evidence="3" type="ORF">CJD36_002065</name>
</gene>
<dbReference type="Proteomes" id="UP000239872">
    <property type="component" value="Unassembled WGS sequence"/>
</dbReference>
<dbReference type="Pfam" id="PF00072">
    <property type="entry name" value="Response_reg"/>
    <property type="match status" value="1"/>
</dbReference>
<proteinExistence type="predicted"/>
<protein>
    <submittedName>
        <fullName evidence="3">Response regulator</fullName>
    </submittedName>
</protein>
<dbReference type="SUPFAM" id="SSF52172">
    <property type="entry name" value="CheY-like"/>
    <property type="match status" value="1"/>
</dbReference>
<keyword evidence="4" id="KW-1185">Reference proteome</keyword>
<feature type="domain" description="Response regulatory" evidence="2">
    <location>
        <begin position="7"/>
        <end position="134"/>
    </location>
</feature>
<evidence type="ECO:0000256" key="1">
    <source>
        <dbReference type="PROSITE-ProRule" id="PRU00169"/>
    </source>
</evidence>
<comment type="caution">
    <text evidence="3">The sequence shown here is derived from an EMBL/GenBank/DDBJ whole genome shotgun (WGS) entry which is preliminary data.</text>
</comment>
<dbReference type="InterPro" id="IPR011006">
    <property type="entry name" value="CheY-like_superfamily"/>
</dbReference>
<dbReference type="Gene3D" id="3.40.50.2300">
    <property type="match status" value="1"/>
</dbReference>
<name>A0A2S7T167_9BACT</name>
<dbReference type="InterPro" id="IPR001789">
    <property type="entry name" value="Sig_transdc_resp-reg_receiver"/>
</dbReference>
<dbReference type="EMBL" id="PPSL01000001">
    <property type="protein sequence ID" value="PQJ12555.1"/>
    <property type="molecule type" value="Genomic_DNA"/>
</dbReference>
<dbReference type="PROSITE" id="PS50110">
    <property type="entry name" value="RESPONSE_REGULATORY"/>
    <property type="match status" value="1"/>
</dbReference>
<dbReference type="PANTHER" id="PTHR43228:SF1">
    <property type="entry name" value="TWO-COMPONENT RESPONSE REGULATOR ARR22"/>
    <property type="match status" value="1"/>
</dbReference>
<evidence type="ECO:0000313" key="4">
    <source>
        <dbReference type="Proteomes" id="UP000239872"/>
    </source>
</evidence>
<evidence type="ECO:0000313" key="3">
    <source>
        <dbReference type="EMBL" id="PQJ12555.1"/>
    </source>
</evidence>
<dbReference type="PANTHER" id="PTHR43228">
    <property type="entry name" value="TWO-COMPONENT RESPONSE REGULATOR"/>
    <property type="match status" value="1"/>
</dbReference>
<sequence>MSTKLKNIWVIDDDKLYTFLLTKTLTKLQACDKISVYENGKLGIDALKIQIAQNGELPELIFLDINMSVMDGWEFIEEYKQLADGNNLGSIIYVAMSSISTDDMAKARSHKEIHDYIVKPISANTITAILEKTARTN</sequence>
<organism evidence="3 4">
    <name type="scientific">Flavipsychrobacter stenotrophus</name>
    <dbReference type="NCBI Taxonomy" id="2077091"/>
    <lineage>
        <taxon>Bacteria</taxon>
        <taxon>Pseudomonadati</taxon>
        <taxon>Bacteroidota</taxon>
        <taxon>Chitinophagia</taxon>
        <taxon>Chitinophagales</taxon>
        <taxon>Chitinophagaceae</taxon>
        <taxon>Flavipsychrobacter</taxon>
    </lineage>
</organism>
<dbReference type="InterPro" id="IPR052048">
    <property type="entry name" value="ST_Response_Regulator"/>
</dbReference>